<evidence type="ECO:0000313" key="11">
    <source>
        <dbReference type="Proteomes" id="UP000252254"/>
    </source>
</evidence>
<feature type="domain" description="7,8-dihydro-6-hydroxymethylpterin-pyrophosphokinase" evidence="9">
    <location>
        <begin position="88"/>
        <end position="99"/>
    </location>
</feature>
<organism evidence="10 11">
    <name type="scientific">Paraliobacillus ryukyuensis</name>
    <dbReference type="NCBI Taxonomy" id="200904"/>
    <lineage>
        <taxon>Bacteria</taxon>
        <taxon>Bacillati</taxon>
        <taxon>Bacillota</taxon>
        <taxon>Bacilli</taxon>
        <taxon>Bacillales</taxon>
        <taxon>Bacillaceae</taxon>
        <taxon>Paraliobacillus</taxon>
    </lineage>
</organism>
<evidence type="ECO:0000256" key="3">
    <source>
        <dbReference type="ARBA" id="ARBA00013253"/>
    </source>
</evidence>
<sequence>MTTCYIALGSNISPRYEYLTEAIDAFRKCKEIKVTSQSSIYETAPVGVTDQAYFLNMVIEVETTFEPFKLLQTCQSIENVLGRKREKRWGPRTIDLDILLYNQKSVRSNQLIIPHERMHERPFVLVPLHEINSMIYIPSVQKTVAEALSDIPPKEKEGIAKWSLSDNESR</sequence>
<dbReference type="InterPro" id="IPR035907">
    <property type="entry name" value="Hppk_sf"/>
</dbReference>
<evidence type="ECO:0000256" key="7">
    <source>
        <dbReference type="ARBA" id="ARBA00022840"/>
    </source>
</evidence>
<dbReference type="GO" id="GO:0046656">
    <property type="term" value="P:folic acid biosynthetic process"/>
    <property type="evidence" value="ECO:0007669"/>
    <property type="project" value="UniProtKB-KW"/>
</dbReference>
<keyword evidence="5" id="KW-0547">Nucleotide-binding</keyword>
<dbReference type="CDD" id="cd00483">
    <property type="entry name" value="HPPK"/>
    <property type="match status" value="1"/>
</dbReference>
<evidence type="ECO:0000256" key="6">
    <source>
        <dbReference type="ARBA" id="ARBA00022777"/>
    </source>
</evidence>
<dbReference type="UniPathway" id="UPA00077">
    <property type="reaction ID" value="UER00155"/>
</dbReference>
<evidence type="ECO:0000256" key="8">
    <source>
        <dbReference type="ARBA" id="ARBA00022909"/>
    </source>
</evidence>
<evidence type="ECO:0000256" key="1">
    <source>
        <dbReference type="ARBA" id="ARBA00000198"/>
    </source>
</evidence>
<dbReference type="Proteomes" id="UP000252254">
    <property type="component" value="Unassembled WGS sequence"/>
</dbReference>
<dbReference type="GO" id="GO:0005524">
    <property type="term" value="F:ATP binding"/>
    <property type="evidence" value="ECO:0007669"/>
    <property type="project" value="UniProtKB-KW"/>
</dbReference>
<dbReference type="GO" id="GO:0046654">
    <property type="term" value="P:tetrahydrofolate biosynthetic process"/>
    <property type="evidence" value="ECO:0007669"/>
    <property type="project" value="UniProtKB-UniPathway"/>
</dbReference>
<evidence type="ECO:0000259" key="9">
    <source>
        <dbReference type="PROSITE" id="PS00794"/>
    </source>
</evidence>
<keyword evidence="8" id="KW-0289">Folate biosynthesis</keyword>
<dbReference type="AlphaFoldDB" id="A0A366DMF9"/>
<dbReference type="EMBL" id="QNRI01000020">
    <property type="protein sequence ID" value="RBO91135.1"/>
    <property type="molecule type" value="Genomic_DNA"/>
</dbReference>
<dbReference type="GO" id="GO:0016301">
    <property type="term" value="F:kinase activity"/>
    <property type="evidence" value="ECO:0007669"/>
    <property type="project" value="UniProtKB-KW"/>
</dbReference>
<protein>
    <recommendedName>
        <fullName evidence="3">2-amino-4-hydroxy-6-hydroxymethyldihydropteridine diphosphokinase</fullName>
        <ecNumber evidence="3">2.7.6.3</ecNumber>
    </recommendedName>
</protein>
<dbReference type="InterPro" id="IPR000550">
    <property type="entry name" value="Hppk"/>
</dbReference>
<dbReference type="NCBIfam" id="TIGR01498">
    <property type="entry name" value="folK"/>
    <property type="match status" value="1"/>
</dbReference>
<dbReference type="EC" id="2.7.6.3" evidence="3"/>
<evidence type="ECO:0000313" key="10">
    <source>
        <dbReference type="EMBL" id="RBO91135.1"/>
    </source>
</evidence>
<dbReference type="PANTHER" id="PTHR43071">
    <property type="entry name" value="2-AMINO-4-HYDROXY-6-HYDROXYMETHYLDIHYDROPTERIDINE PYROPHOSPHOKINASE"/>
    <property type="match status" value="1"/>
</dbReference>
<evidence type="ECO:0000256" key="5">
    <source>
        <dbReference type="ARBA" id="ARBA00022741"/>
    </source>
</evidence>
<dbReference type="STRING" id="200904.GCA_900168775_02995"/>
<dbReference type="PANTHER" id="PTHR43071:SF1">
    <property type="entry name" value="2-AMINO-4-HYDROXY-6-HYDROXYMETHYLDIHYDROPTERIDINE PYROPHOSPHOKINASE"/>
    <property type="match status" value="1"/>
</dbReference>
<dbReference type="RefSeq" id="WP_079707653.1">
    <property type="nucleotide sequence ID" value="NZ_BAABQN010000021.1"/>
</dbReference>
<keyword evidence="7" id="KW-0067">ATP-binding</keyword>
<gene>
    <name evidence="10" type="ORF">DES48_1202</name>
</gene>
<dbReference type="OrthoDB" id="9808041at2"/>
<reference evidence="10 11" key="1">
    <citation type="submission" date="2018-06" db="EMBL/GenBank/DDBJ databases">
        <title>Genomic Encyclopedia of Type Strains, Phase IV (KMG-IV): sequencing the most valuable type-strain genomes for metagenomic binning, comparative biology and taxonomic classification.</title>
        <authorList>
            <person name="Goeker M."/>
        </authorList>
    </citation>
    <scope>NUCLEOTIDE SEQUENCE [LARGE SCALE GENOMIC DNA]</scope>
    <source>
        <strain evidence="10 11">DSM 15140</strain>
    </source>
</reference>
<dbReference type="PROSITE" id="PS00794">
    <property type="entry name" value="HPPK"/>
    <property type="match status" value="1"/>
</dbReference>
<name>A0A366DMF9_9BACI</name>
<dbReference type="GO" id="GO:0003848">
    <property type="term" value="F:2-amino-4-hydroxy-6-hydroxymethyldihydropteridine diphosphokinase activity"/>
    <property type="evidence" value="ECO:0007669"/>
    <property type="project" value="UniProtKB-EC"/>
</dbReference>
<keyword evidence="11" id="KW-1185">Reference proteome</keyword>
<keyword evidence="6 10" id="KW-0418">Kinase</keyword>
<comment type="catalytic activity">
    <reaction evidence="1">
        <text>6-hydroxymethyl-7,8-dihydropterin + ATP = (7,8-dihydropterin-6-yl)methyl diphosphate + AMP + H(+)</text>
        <dbReference type="Rhea" id="RHEA:11412"/>
        <dbReference type="ChEBI" id="CHEBI:15378"/>
        <dbReference type="ChEBI" id="CHEBI:30616"/>
        <dbReference type="ChEBI" id="CHEBI:44841"/>
        <dbReference type="ChEBI" id="CHEBI:72950"/>
        <dbReference type="ChEBI" id="CHEBI:456215"/>
        <dbReference type="EC" id="2.7.6.3"/>
    </reaction>
</comment>
<proteinExistence type="predicted"/>
<keyword evidence="4" id="KW-0808">Transferase</keyword>
<evidence type="ECO:0000256" key="4">
    <source>
        <dbReference type="ARBA" id="ARBA00022679"/>
    </source>
</evidence>
<evidence type="ECO:0000256" key="2">
    <source>
        <dbReference type="ARBA" id="ARBA00005051"/>
    </source>
</evidence>
<comment type="caution">
    <text evidence="10">The sequence shown here is derived from an EMBL/GenBank/DDBJ whole genome shotgun (WGS) entry which is preliminary data.</text>
</comment>
<accession>A0A366DMF9</accession>
<dbReference type="Pfam" id="PF01288">
    <property type="entry name" value="HPPK"/>
    <property type="match status" value="1"/>
</dbReference>
<dbReference type="Gene3D" id="3.30.70.560">
    <property type="entry name" value="7,8-Dihydro-6-hydroxymethylpterin-pyrophosphokinase HPPK"/>
    <property type="match status" value="1"/>
</dbReference>
<comment type="pathway">
    <text evidence="2">Cofactor biosynthesis; tetrahydrofolate biosynthesis; 2-amino-4-hydroxy-6-hydroxymethyl-7,8-dihydropteridine diphosphate from 7,8-dihydroneopterin triphosphate: step 4/4.</text>
</comment>
<dbReference type="SUPFAM" id="SSF55083">
    <property type="entry name" value="6-hydroxymethyl-7,8-dihydropterin pyrophosphokinase, HPPK"/>
    <property type="match status" value="1"/>
</dbReference>